<dbReference type="GO" id="GO:0010181">
    <property type="term" value="F:FMN binding"/>
    <property type="evidence" value="ECO:0007669"/>
    <property type="project" value="InterPro"/>
</dbReference>
<proteinExistence type="predicted"/>
<dbReference type="Gene3D" id="2.30.110.10">
    <property type="entry name" value="Electron Transport, Fmn-binding Protein, Chain A"/>
    <property type="match status" value="1"/>
</dbReference>
<dbReference type="AlphaFoldDB" id="A0A2A9E7Y2"/>
<feature type="domain" description="Pyridoxamine 5'-phosphate oxidase N-terminal" evidence="5">
    <location>
        <begin position="16"/>
        <end position="123"/>
    </location>
</feature>
<dbReference type="PANTHER" id="PTHR10851">
    <property type="entry name" value="PYRIDOXINE-5-PHOSPHATE OXIDASE"/>
    <property type="match status" value="1"/>
</dbReference>
<dbReference type="InterPro" id="IPR011576">
    <property type="entry name" value="Pyridox_Oxase_N"/>
</dbReference>
<dbReference type="SUPFAM" id="SSF50475">
    <property type="entry name" value="FMN-binding split barrel"/>
    <property type="match status" value="1"/>
</dbReference>
<gene>
    <name evidence="6" type="ORF">ATL42_2325</name>
</gene>
<dbReference type="Pfam" id="PF01243">
    <property type="entry name" value="PNPOx_N"/>
    <property type="match status" value="1"/>
</dbReference>
<dbReference type="PIRSF" id="PIRSF000190">
    <property type="entry name" value="Pyd_amn-ph_oxd"/>
    <property type="match status" value="1"/>
</dbReference>
<evidence type="ECO:0000256" key="2">
    <source>
        <dbReference type="ARBA" id="ARBA00022643"/>
    </source>
</evidence>
<reference evidence="6 7" key="1">
    <citation type="submission" date="2017-10" db="EMBL/GenBank/DDBJ databases">
        <title>Sequencing the genomes of 1000 actinobacteria strains.</title>
        <authorList>
            <person name="Klenk H.-P."/>
        </authorList>
    </citation>
    <scope>NUCLEOTIDE SEQUENCE [LARGE SCALE GENOMIC DNA]</scope>
    <source>
        <strain evidence="6 7">DSM 18966</strain>
    </source>
</reference>
<keyword evidence="2 4" id="KW-0288">FMN</keyword>
<keyword evidence="7" id="KW-1185">Reference proteome</keyword>
<keyword evidence="3" id="KW-0560">Oxidoreductase</keyword>
<evidence type="ECO:0000313" key="7">
    <source>
        <dbReference type="Proteomes" id="UP000225548"/>
    </source>
</evidence>
<dbReference type="RefSeq" id="WP_098455454.1">
    <property type="nucleotide sequence ID" value="NZ_PDJG01000001.1"/>
</dbReference>
<dbReference type="OrthoDB" id="9780392at2"/>
<feature type="binding site" evidence="4">
    <location>
        <position position="189"/>
    </location>
    <ligand>
        <name>FMN</name>
        <dbReference type="ChEBI" id="CHEBI:58210"/>
    </ligand>
</feature>
<comment type="caution">
    <text evidence="6">The sequence shown here is derived from an EMBL/GenBank/DDBJ whole genome shotgun (WGS) entry which is preliminary data.</text>
</comment>
<protein>
    <submittedName>
        <fullName evidence="6">Pyridoxamine 5'-phosphate oxidase</fullName>
    </submittedName>
</protein>
<comment type="cofactor">
    <cofactor evidence="4">
        <name>FMN</name>
        <dbReference type="ChEBI" id="CHEBI:58210"/>
    </cofactor>
    <text evidence="4">Binds 1 FMN per subunit.</text>
</comment>
<accession>A0A2A9E7Y2</accession>
<dbReference type="InterPro" id="IPR000659">
    <property type="entry name" value="Pyridox_Oxase"/>
</dbReference>
<dbReference type="EMBL" id="PDJG01000001">
    <property type="protein sequence ID" value="PFG34415.1"/>
    <property type="molecule type" value="Genomic_DNA"/>
</dbReference>
<dbReference type="GO" id="GO:0004733">
    <property type="term" value="F:pyridoxamine phosphate oxidase activity"/>
    <property type="evidence" value="ECO:0007669"/>
    <property type="project" value="InterPro"/>
</dbReference>
<evidence type="ECO:0000256" key="3">
    <source>
        <dbReference type="ARBA" id="ARBA00023002"/>
    </source>
</evidence>
<dbReference type="GO" id="GO:0008615">
    <property type="term" value="P:pyridoxine biosynthetic process"/>
    <property type="evidence" value="ECO:0007669"/>
    <property type="project" value="InterPro"/>
</dbReference>
<keyword evidence="1" id="KW-0285">Flavoprotein</keyword>
<dbReference type="PANTHER" id="PTHR10851:SF0">
    <property type="entry name" value="PYRIDOXINE-5'-PHOSPHATE OXIDASE"/>
    <property type="match status" value="1"/>
</dbReference>
<evidence type="ECO:0000256" key="1">
    <source>
        <dbReference type="ARBA" id="ARBA00022630"/>
    </source>
</evidence>
<evidence type="ECO:0000259" key="5">
    <source>
        <dbReference type="Pfam" id="PF01243"/>
    </source>
</evidence>
<name>A0A2A9E7Y2_9MICO</name>
<organism evidence="6 7">
    <name type="scientific">Sanguibacter antarcticus</name>
    <dbReference type="NCBI Taxonomy" id="372484"/>
    <lineage>
        <taxon>Bacteria</taxon>
        <taxon>Bacillati</taxon>
        <taxon>Actinomycetota</taxon>
        <taxon>Actinomycetes</taxon>
        <taxon>Micrococcales</taxon>
        <taxon>Sanguibacteraceae</taxon>
        <taxon>Sanguibacter</taxon>
    </lineage>
</organism>
<evidence type="ECO:0000313" key="6">
    <source>
        <dbReference type="EMBL" id="PFG34415.1"/>
    </source>
</evidence>
<dbReference type="InterPro" id="IPR012349">
    <property type="entry name" value="Split_barrel_FMN-bd"/>
</dbReference>
<sequence>MTIENPLDTLAAWADEAESAGLASPRTLTFATVGADGAPHARIVLSTVIDSQHVRFHSSRPTAKTRDIAENPRASAVFYWPDLSRQVILHGTATELDEATSRVAYPTRPRQLQLVAWAYDDVLTEVGVLGAQATPPEETTSRTVASDVPTSTERIAASVAHHGAQDPATLPMPGSWTTIAFVPDRVDLWQGVGPEVAAHKARYDKGADGTWQRSEILP</sequence>
<feature type="binding site" evidence="4">
    <location>
        <position position="86"/>
    </location>
    <ligand>
        <name>FMN</name>
        <dbReference type="ChEBI" id="CHEBI:58210"/>
    </ligand>
</feature>
<evidence type="ECO:0000256" key="4">
    <source>
        <dbReference type="PIRSR" id="PIRSR000190-2"/>
    </source>
</evidence>
<feature type="binding site" evidence="4">
    <location>
        <position position="64"/>
    </location>
    <ligand>
        <name>FMN</name>
        <dbReference type="ChEBI" id="CHEBI:58210"/>
    </ligand>
</feature>
<dbReference type="Proteomes" id="UP000225548">
    <property type="component" value="Unassembled WGS sequence"/>
</dbReference>